<dbReference type="RefSeq" id="WP_133429453.1">
    <property type="nucleotide sequence ID" value="NZ_BMCC01000001.1"/>
</dbReference>
<evidence type="ECO:0000256" key="2">
    <source>
        <dbReference type="ARBA" id="ARBA00022801"/>
    </source>
</evidence>
<dbReference type="EMBL" id="SCWE01000001">
    <property type="protein sequence ID" value="TDM03357.1"/>
    <property type="molecule type" value="Genomic_DNA"/>
</dbReference>
<dbReference type="InterPro" id="IPR016667">
    <property type="entry name" value="Caps_polysacc_synth_CpsB/CapC"/>
</dbReference>
<dbReference type="Gene3D" id="3.20.20.140">
    <property type="entry name" value="Metal-dependent hydrolases"/>
    <property type="match status" value="1"/>
</dbReference>
<gene>
    <name evidence="6" type="ORF">ERX37_04530</name>
</gene>
<keyword evidence="3 5" id="KW-0904">Protein phosphatase</keyword>
<keyword evidence="7" id="KW-1185">Reference proteome</keyword>
<dbReference type="PANTHER" id="PTHR39181:SF1">
    <property type="entry name" value="TYROSINE-PROTEIN PHOSPHATASE YWQE"/>
    <property type="match status" value="1"/>
</dbReference>
<dbReference type="OrthoDB" id="9788539at2"/>
<dbReference type="Proteomes" id="UP000295328">
    <property type="component" value="Unassembled WGS sequence"/>
</dbReference>
<evidence type="ECO:0000256" key="5">
    <source>
        <dbReference type="PIRNR" id="PIRNR016557"/>
    </source>
</evidence>
<evidence type="ECO:0000313" key="6">
    <source>
        <dbReference type="EMBL" id="TDM03357.1"/>
    </source>
</evidence>
<proteinExistence type="inferred from homology"/>
<comment type="caution">
    <text evidence="6">The sequence shown here is derived from an EMBL/GenBank/DDBJ whole genome shotgun (WGS) entry which is preliminary data.</text>
</comment>
<dbReference type="GO" id="GO:0030145">
    <property type="term" value="F:manganese ion binding"/>
    <property type="evidence" value="ECO:0007669"/>
    <property type="project" value="UniProtKB-UniRule"/>
</dbReference>
<dbReference type="PIRSF" id="PIRSF016557">
    <property type="entry name" value="Caps_synth_CpsB"/>
    <property type="match status" value="1"/>
</dbReference>
<accession>A0A4R6BNU5</accession>
<dbReference type="EC" id="3.1.3.48" evidence="5"/>
<name>A0A4R6BNU5_9STAP</name>
<comment type="similarity">
    <text evidence="1 5">Belongs to the metallo-dependent hydrolases superfamily. CpsB/CapC family.</text>
</comment>
<dbReference type="Pfam" id="PF19567">
    <property type="entry name" value="CpsB_CapC"/>
    <property type="match status" value="1"/>
</dbReference>
<dbReference type="PANTHER" id="PTHR39181">
    <property type="entry name" value="TYROSINE-PROTEIN PHOSPHATASE YWQE"/>
    <property type="match status" value="1"/>
</dbReference>
<keyword evidence="2 5" id="KW-0378">Hydrolase</keyword>
<evidence type="ECO:0000256" key="3">
    <source>
        <dbReference type="ARBA" id="ARBA00022912"/>
    </source>
</evidence>
<dbReference type="InterPro" id="IPR016195">
    <property type="entry name" value="Pol/histidinol_Pase-like"/>
</dbReference>
<evidence type="ECO:0000256" key="4">
    <source>
        <dbReference type="ARBA" id="ARBA00051722"/>
    </source>
</evidence>
<sequence>MIDIHNHLLIGVDDGPKTEKDAINLLNQAQEQGITDILITPHHYSGDWLNSQSSVIENIKVIEKIISEHQINIKVYPGHEIRVNENVINELKSGYNMTLNHSKYVLIEFPFSDYPHFAEQLLYQLQLNGYIPLIAHPERCKPLIKHPEKLFSAIEKGAIAQVTSASVTGDLGENLKETSLRMIENNLVHIIGSDAHNAENRPFLLKEAYQVVEKELGEEYVDLLKYNAEAILNNKNVKVRPAKKMDTHYTEKKKVKKKKFLGLF</sequence>
<protein>
    <recommendedName>
        <fullName evidence="5">Tyrosine-protein phosphatase</fullName>
        <ecNumber evidence="5">3.1.3.48</ecNumber>
    </recommendedName>
</protein>
<organism evidence="6 7">
    <name type="scientific">Macrococcus hajekii</name>
    <dbReference type="NCBI Taxonomy" id="198482"/>
    <lineage>
        <taxon>Bacteria</taxon>
        <taxon>Bacillati</taxon>
        <taxon>Bacillota</taxon>
        <taxon>Bacilli</taxon>
        <taxon>Bacillales</taxon>
        <taxon>Staphylococcaceae</taxon>
        <taxon>Macrococcus</taxon>
    </lineage>
</organism>
<comment type="catalytic activity">
    <reaction evidence="4 5">
        <text>O-phospho-L-tyrosyl-[protein] + H2O = L-tyrosyl-[protein] + phosphate</text>
        <dbReference type="Rhea" id="RHEA:10684"/>
        <dbReference type="Rhea" id="RHEA-COMP:10136"/>
        <dbReference type="Rhea" id="RHEA-COMP:20101"/>
        <dbReference type="ChEBI" id="CHEBI:15377"/>
        <dbReference type="ChEBI" id="CHEBI:43474"/>
        <dbReference type="ChEBI" id="CHEBI:46858"/>
        <dbReference type="ChEBI" id="CHEBI:61978"/>
        <dbReference type="EC" id="3.1.3.48"/>
    </reaction>
</comment>
<evidence type="ECO:0000313" key="7">
    <source>
        <dbReference type="Proteomes" id="UP000295328"/>
    </source>
</evidence>
<reference evidence="6 7" key="1">
    <citation type="submission" date="2019-01" db="EMBL/GenBank/DDBJ databases">
        <title>Draft genome sequences of the type strains of six Macrococcus species.</title>
        <authorList>
            <person name="Mazhar S."/>
            <person name="Altermann E."/>
            <person name="Hill C."/>
            <person name="Mcauliffe O."/>
        </authorList>
    </citation>
    <scope>NUCLEOTIDE SEQUENCE [LARGE SCALE GENOMIC DNA]</scope>
    <source>
        <strain evidence="6 7">CCM4809</strain>
    </source>
</reference>
<evidence type="ECO:0000256" key="1">
    <source>
        <dbReference type="ARBA" id="ARBA00005750"/>
    </source>
</evidence>
<dbReference type="AlphaFoldDB" id="A0A4R6BNU5"/>
<dbReference type="SUPFAM" id="SSF89550">
    <property type="entry name" value="PHP domain-like"/>
    <property type="match status" value="1"/>
</dbReference>
<dbReference type="GO" id="GO:0004725">
    <property type="term" value="F:protein tyrosine phosphatase activity"/>
    <property type="evidence" value="ECO:0007669"/>
    <property type="project" value="UniProtKB-UniRule"/>
</dbReference>